<dbReference type="Gene3D" id="1.10.1220.10">
    <property type="entry name" value="Met repressor-like"/>
    <property type="match status" value="1"/>
</dbReference>
<dbReference type="AlphaFoldDB" id="A0A853F0C1"/>
<dbReference type="InterPro" id="IPR013321">
    <property type="entry name" value="Arc_rbn_hlx_hlx"/>
</dbReference>
<evidence type="ECO:0000313" key="1">
    <source>
        <dbReference type="EMBL" id="NYT27284.1"/>
    </source>
</evidence>
<comment type="caution">
    <text evidence="1">The sequence shown here is derived from an EMBL/GenBank/DDBJ whole genome shotgun (WGS) entry which is preliminary data.</text>
</comment>
<evidence type="ECO:0000313" key="2">
    <source>
        <dbReference type="Proteomes" id="UP000568751"/>
    </source>
</evidence>
<gene>
    <name evidence="1" type="ORF">H0A76_04940</name>
</gene>
<name>A0A853F0C1_9GAMM</name>
<reference evidence="1 2" key="1">
    <citation type="submission" date="2020-05" db="EMBL/GenBank/DDBJ databases">
        <title>Horizontal transmission and recombination maintain forever young bacterial symbiont genomes.</title>
        <authorList>
            <person name="Russell S.L."/>
            <person name="Pepper-Tunick E."/>
            <person name="Svedberg J."/>
            <person name="Byrne A."/>
            <person name="Ruelas Castillo J."/>
            <person name="Vollmers C."/>
            <person name="Beinart R.A."/>
            <person name="Corbett-Detig R."/>
        </authorList>
    </citation>
    <scope>NUCLEOTIDE SEQUENCE [LARGE SCALE GENOMIC DNA]</scope>
    <source>
        <strain evidence="1">455</strain>
    </source>
</reference>
<proteinExistence type="predicted"/>
<dbReference type="EMBL" id="JACCHT010000001">
    <property type="protein sequence ID" value="NYT27284.1"/>
    <property type="molecule type" value="Genomic_DNA"/>
</dbReference>
<dbReference type="GO" id="GO:0003677">
    <property type="term" value="F:DNA binding"/>
    <property type="evidence" value="ECO:0007669"/>
    <property type="project" value="UniProtKB-KW"/>
</dbReference>
<keyword evidence="1" id="KW-0238">DNA-binding</keyword>
<organism evidence="1 2">
    <name type="scientific">Candidatus Thiodubiliella endoseptemdiera</name>
    <dbReference type="NCBI Taxonomy" id="2738886"/>
    <lineage>
        <taxon>Bacteria</taxon>
        <taxon>Pseudomonadati</taxon>
        <taxon>Pseudomonadota</taxon>
        <taxon>Gammaproteobacteria</taxon>
        <taxon>Candidatus Pseudothioglobaceae</taxon>
        <taxon>Candidatus Thiodubiliella</taxon>
    </lineage>
</organism>
<sequence length="84" mass="10127">MKTITLKTQDDFFNQINEMALEERISKSALIRKAIMDYQKKIKNRKMAKKMREDSLRARGMDDELIRDFEAIDDEYLLPPWEEK</sequence>
<accession>A0A853F0C1</accession>
<dbReference type="RefSeq" id="WP_369152819.1">
    <property type="nucleotide sequence ID" value="NZ_OZ156463.1"/>
</dbReference>
<dbReference type="GO" id="GO:0006355">
    <property type="term" value="P:regulation of DNA-templated transcription"/>
    <property type="evidence" value="ECO:0007669"/>
    <property type="project" value="InterPro"/>
</dbReference>
<dbReference type="CDD" id="cd21631">
    <property type="entry name" value="RHH_CopG_NikR-like"/>
    <property type="match status" value="1"/>
</dbReference>
<protein>
    <submittedName>
        <fullName evidence="1">DNA-binding protein</fullName>
    </submittedName>
</protein>
<dbReference type="Proteomes" id="UP000568751">
    <property type="component" value="Unassembled WGS sequence"/>
</dbReference>